<dbReference type="RefSeq" id="XP_021010954.1">
    <property type="nucleotide sequence ID" value="XM_021155295.1"/>
</dbReference>
<protein>
    <submittedName>
        <fullName evidence="7">Submandibular gland secretory Glx-rich protein CB-like</fullName>
    </submittedName>
</protein>
<feature type="compositionally biased region" description="Low complexity" evidence="4">
    <location>
        <begin position="58"/>
        <end position="92"/>
    </location>
</feature>
<evidence type="ECO:0000313" key="6">
    <source>
        <dbReference type="Proteomes" id="UP000515126"/>
    </source>
</evidence>
<evidence type="ECO:0000256" key="5">
    <source>
        <dbReference type="SAM" id="SignalP"/>
    </source>
</evidence>
<accession>A0A6P5P9Z2</accession>
<dbReference type="GeneID" id="110289104"/>
<feature type="chain" id="PRO_5028101320" evidence="5">
    <location>
        <begin position="17"/>
        <end position="163"/>
    </location>
</feature>
<dbReference type="SMART" id="SM01412">
    <property type="entry name" value="Pro-rich"/>
    <property type="match status" value="1"/>
</dbReference>
<feature type="signal peptide" evidence="5">
    <location>
        <begin position="1"/>
        <end position="16"/>
    </location>
</feature>
<sequence length="163" mass="17427">MLVVLLTAALLALSSAQSADEDVQSISDVQSEPAPVDQTQDSSSDPSSTDANTVNVQEAESAPAGNESSANSGSGQEQQQQAQESQQAKGQGPSDSSVKEQESQSGEEKVEEVKKELPFSPEKSEDLPQHILPKKNHPNFQVGSEHYEAIRMNIIISVILKNI</sequence>
<proteinExistence type="predicted"/>
<dbReference type="InterPro" id="IPR026086">
    <property type="entry name" value="Pro-rich"/>
</dbReference>
<feature type="region of interest" description="Disordered" evidence="4">
    <location>
        <begin position="14"/>
        <end position="138"/>
    </location>
</feature>
<dbReference type="GO" id="GO:0005576">
    <property type="term" value="C:extracellular region"/>
    <property type="evidence" value="ECO:0007669"/>
    <property type="project" value="UniProtKB-SubCell"/>
</dbReference>
<reference evidence="7" key="1">
    <citation type="submission" date="2025-08" db="UniProtKB">
        <authorList>
            <consortium name="RefSeq"/>
        </authorList>
    </citation>
    <scope>IDENTIFICATION</scope>
</reference>
<comment type="subcellular location">
    <subcellularLocation>
        <location evidence="1">Secreted</location>
    </subcellularLocation>
</comment>
<evidence type="ECO:0000256" key="1">
    <source>
        <dbReference type="ARBA" id="ARBA00004613"/>
    </source>
</evidence>
<feature type="compositionally biased region" description="Basic and acidic residues" evidence="4">
    <location>
        <begin position="97"/>
        <end position="128"/>
    </location>
</feature>
<evidence type="ECO:0000256" key="2">
    <source>
        <dbReference type="ARBA" id="ARBA00022525"/>
    </source>
</evidence>
<evidence type="ECO:0000256" key="4">
    <source>
        <dbReference type="SAM" id="MobiDB-lite"/>
    </source>
</evidence>
<dbReference type="Proteomes" id="UP000515126">
    <property type="component" value="Unplaced"/>
</dbReference>
<dbReference type="AlphaFoldDB" id="A0A6P5P9Z2"/>
<keyword evidence="3 5" id="KW-0732">Signal</keyword>
<name>A0A6P5P9Z2_MUSCR</name>
<organism evidence="6 7">
    <name type="scientific">Mus caroli</name>
    <name type="common">Ryukyu mouse</name>
    <name type="synonym">Ricefield mouse</name>
    <dbReference type="NCBI Taxonomy" id="10089"/>
    <lineage>
        <taxon>Eukaryota</taxon>
        <taxon>Metazoa</taxon>
        <taxon>Chordata</taxon>
        <taxon>Craniata</taxon>
        <taxon>Vertebrata</taxon>
        <taxon>Euteleostomi</taxon>
        <taxon>Mammalia</taxon>
        <taxon>Eutheria</taxon>
        <taxon>Euarchontoglires</taxon>
        <taxon>Glires</taxon>
        <taxon>Rodentia</taxon>
        <taxon>Myomorpha</taxon>
        <taxon>Muroidea</taxon>
        <taxon>Muridae</taxon>
        <taxon>Murinae</taxon>
        <taxon>Mus</taxon>
        <taxon>Mus</taxon>
    </lineage>
</organism>
<evidence type="ECO:0000313" key="7">
    <source>
        <dbReference type="RefSeq" id="XP_021010954.1"/>
    </source>
</evidence>
<dbReference type="KEGG" id="mcal:110289104"/>
<keyword evidence="2" id="KW-0964">Secreted</keyword>
<feature type="compositionally biased region" description="Low complexity" evidence="4">
    <location>
        <begin position="37"/>
        <end position="50"/>
    </location>
</feature>
<gene>
    <name evidence="7" type="primary">LOC110289104</name>
</gene>
<keyword evidence="6" id="KW-1185">Reference proteome</keyword>
<evidence type="ECO:0000256" key="3">
    <source>
        <dbReference type="ARBA" id="ARBA00022729"/>
    </source>
</evidence>